<dbReference type="InterPro" id="IPR002469">
    <property type="entry name" value="Peptidase_S9B_N"/>
</dbReference>
<dbReference type="InterPro" id="IPR050278">
    <property type="entry name" value="Serine_Prot_S9B/DPPIV"/>
</dbReference>
<dbReference type="OrthoDB" id="16520at2759"/>
<dbReference type="InterPro" id="IPR029058">
    <property type="entry name" value="AB_hydrolase_fold"/>
</dbReference>
<dbReference type="Gene3D" id="3.40.50.1820">
    <property type="entry name" value="alpha/beta hydrolase"/>
    <property type="match status" value="1"/>
</dbReference>
<evidence type="ECO:0000256" key="5">
    <source>
        <dbReference type="ARBA" id="ARBA00022801"/>
    </source>
</evidence>
<evidence type="ECO:0000256" key="6">
    <source>
        <dbReference type="ARBA" id="ARBA00022825"/>
    </source>
</evidence>
<dbReference type="SUPFAM" id="SSF53474">
    <property type="entry name" value="alpha/beta-Hydrolases"/>
    <property type="match status" value="1"/>
</dbReference>
<feature type="domain" description="Dipeptidylpeptidase IV N-terminal" evidence="14">
    <location>
        <begin position="188"/>
        <end position="546"/>
    </location>
</feature>
<feature type="domain" description="Peptidase S9 prolyl oligopeptidase catalytic" evidence="13">
    <location>
        <begin position="704"/>
        <end position="907"/>
    </location>
</feature>
<dbReference type="EMBL" id="GDIP01231219">
    <property type="protein sequence ID" value="JAI92182.1"/>
    <property type="molecule type" value="Transcribed_RNA"/>
</dbReference>
<keyword evidence="9 12" id="KW-0472">Membrane</keyword>
<evidence type="ECO:0000256" key="12">
    <source>
        <dbReference type="SAM" id="Phobius"/>
    </source>
</evidence>
<evidence type="ECO:0000259" key="13">
    <source>
        <dbReference type="Pfam" id="PF00326"/>
    </source>
</evidence>
<evidence type="ECO:0000256" key="11">
    <source>
        <dbReference type="ARBA" id="ARBA00037847"/>
    </source>
</evidence>
<dbReference type="Pfam" id="PF00930">
    <property type="entry name" value="DPPIV_N"/>
    <property type="match status" value="1"/>
</dbReference>
<dbReference type="GO" id="GO:0012505">
    <property type="term" value="C:endomembrane system"/>
    <property type="evidence" value="ECO:0007669"/>
    <property type="project" value="UniProtKB-SubCell"/>
</dbReference>
<evidence type="ECO:0000256" key="10">
    <source>
        <dbReference type="ARBA" id="ARBA00023180"/>
    </source>
</evidence>
<reference evidence="15" key="1">
    <citation type="submission" date="2015-10" db="EMBL/GenBank/DDBJ databases">
        <title>Daphnia magna gene sets from two clonal populations assembled and annotated with EvidentialGene.</title>
        <authorList>
            <person name="Gilbert D."/>
            <person name="Podicheti R."/>
            <person name="Orsini L."/>
            <person name="Colbourne J."/>
            <person name="Pfrender M."/>
        </authorList>
    </citation>
    <scope>NUCLEOTIDE SEQUENCE</scope>
</reference>
<organism evidence="15">
    <name type="scientific">Daphnia magna</name>
    <dbReference type="NCBI Taxonomy" id="35525"/>
    <lineage>
        <taxon>Eukaryota</taxon>
        <taxon>Metazoa</taxon>
        <taxon>Ecdysozoa</taxon>
        <taxon>Arthropoda</taxon>
        <taxon>Crustacea</taxon>
        <taxon>Branchiopoda</taxon>
        <taxon>Diplostraca</taxon>
        <taxon>Cladocera</taxon>
        <taxon>Anomopoda</taxon>
        <taxon>Daphniidae</taxon>
        <taxon>Daphnia</taxon>
    </lineage>
</organism>
<keyword evidence="8 12" id="KW-1133">Transmembrane helix</keyword>
<evidence type="ECO:0000256" key="1">
    <source>
        <dbReference type="ARBA" id="ARBA00004606"/>
    </source>
</evidence>
<keyword evidence="2" id="KW-0031">Aminopeptidase</keyword>
<evidence type="ECO:0000256" key="4">
    <source>
        <dbReference type="ARBA" id="ARBA00022692"/>
    </source>
</evidence>
<evidence type="ECO:0000256" key="3">
    <source>
        <dbReference type="ARBA" id="ARBA00022670"/>
    </source>
</evidence>
<dbReference type="PANTHER" id="PTHR11731:SF200">
    <property type="entry name" value="DIPEPTIDYL PEPTIDASE 10, ISOFORM B"/>
    <property type="match status" value="1"/>
</dbReference>
<reference evidence="15" key="2">
    <citation type="submission" date="2015-10" db="EMBL/GenBank/DDBJ databases">
        <authorList>
            <person name="Gilbert D.G."/>
        </authorList>
    </citation>
    <scope>NUCLEOTIDE SEQUENCE</scope>
</reference>
<evidence type="ECO:0000259" key="14">
    <source>
        <dbReference type="Pfam" id="PF00930"/>
    </source>
</evidence>
<dbReference type="GO" id="GO:0006508">
    <property type="term" value="P:proteolysis"/>
    <property type="evidence" value="ECO:0007669"/>
    <property type="project" value="UniProtKB-KW"/>
</dbReference>
<dbReference type="EMBL" id="GDIP01228269">
    <property type="protein sequence ID" value="JAI95132.1"/>
    <property type="molecule type" value="Transcribed_RNA"/>
</dbReference>
<dbReference type="PANTHER" id="PTHR11731">
    <property type="entry name" value="PROTEASE FAMILY S9B,C DIPEPTIDYL-PEPTIDASE IV-RELATED"/>
    <property type="match status" value="1"/>
</dbReference>
<evidence type="ECO:0000256" key="2">
    <source>
        <dbReference type="ARBA" id="ARBA00022438"/>
    </source>
</evidence>
<keyword evidence="10" id="KW-0325">Glycoprotein</keyword>
<dbReference type="Gene3D" id="2.140.10.30">
    <property type="entry name" value="Dipeptidylpeptidase IV, N-terminal domain"/>
    <property type="match status" value="1"/>
</dbReference>
<keyword evidence="7" id="KW-0735">Signal-anchor</keyword>
<keyword evidence="6" id="KW-0720">Serine protease</keyword>
<dbReference type="Pfam" id="PF00326">
    <property type="entry name" value="Peptidase_S9"/>
    <property type="match status" value="1"/>
</dbReference>
<protein>
    <submittedName>
        <fullName evidence="15">Dipeptidyl peptidase</fullName>
    </submittedName>
</protein>
<proteinExistence type="predicted"/>
<evidence type="ECO:0000256" key="8">
    <source>
        <dbReference type="ARBA" id="ARBA00022989"/>
    </source>
</evidence>
<dbReference type="InterPro" id="IPR001375">
    <property type="entry name" value="Peptidase_S9_cat"/>
</dbReference>
<accession>A0A0P5YWC9</accession>
<keyword evidence="5" id="KW-0378">Hydrolase</keyword>
<feature type="transmembrane region" description="Helical" evidence="12">
    <location>
        <begin position="89"/>
        <end position="110"/>
    </location>
</feature>
<sequence length="924" mass="103791">MERATELVSSQNVRQQCTKNNHMNSGELPPIQLRRSFHILKRSKSKNFLVMNSGLSSGPHGGDDSPDREKNALYELVASAPSRKNWKGMLIAICVIVAILGCILASVIVMTPMDDGPRVKGSRFSLDDVLGDRFQPLAFNGSWLKNNQLLITDADDNLQILDAPSGTLQPLLFNESIPVPPGSKFSLSPDNKFLLLTTNYKKRPASSEEFEAKVYDLSTGIVYPIPFASPDERVPIQAAMWSPGPRSGALVYCHQNDIYYIPDVTIDQTERITSDGSFNGISNGIPDWTYRAMSKQPALWFSESGDRLSYIAFNDTAVPEINLPIYSEPDSFELYTEQVLIRYPTPSSTIPRVSLHVVDLMEKDIAKQLRPPLSIRDQEYYLTMVKWVNDQRICAIWTLRSQNVSLISFCDAGPWHCQTVSTIESGLKGWLDVGADMLFHSDGNSFLHLAPVQIDHTEEYFTNIVMVDAVKRHSWPVTQYKSEIHRLLGWDNSNGRNLVYYAASAEGGKSKRQIYKVEINGQKADHNTVECLTCSVVARHLNEPFSSSNSLSSPGSRSASSKSQFKHSIYSNFSSSHPHQYHANSSCHYSNAILSPSLEYYVHECLGPSIPYAEVRSLPANKLVKLLQVNQQLHEDSLDKAFPRKIQLKVPLLVDNTPWKRSKPDYVAVELYLPPGLKEEESTVYPLLVWTSDEPSTVSITEEWKIDWATYMASSRDVIVAKIDLHGSQGSGLLLRNSIYRQPGVLESVDLIQTTKILQETFPFISPIKTALIGAHYGGFLSIYTLANDPGAVFGCAVAISPVSSWKTLAAPYAERYLGLLSERDGQRHYFEADLSSCTKNLHTKKLFILHGTLEEKYHVTHSMLIAKNLIEKRFSFQQQLYPDANYQSMLRNAQMYESIDKFLNGCYDGREMPELDNTLHKGE</sequence>
<dbReference type="GO" id="GO:0008236">
    <property type="term" value="F:serine-type peptidase activity"/>
    <property type="evidence" value="ECO:0007669"/>
    <property type="project" value="UniProtKB-KW"/>
</dbReference>
<keyword evidence="4 12" id="KW-0812">Transmembrane</keyword>
<dbReference type="SUPFAM" id="SSF82171">
    <property type="entry name" value="DPP6 N-terminal domain-like"/>
    <property type="match status" value="1"/>
</dbReference>
<dbReference type="GO" id="GO:0005886">
    <property type="term" value="C:plasma membrane"/>
    <property type="evidence" value="ECO:0007669"/>
    <property type="project" value="TreeGrafter"/>
</dbReference>
<keyword evidence="3" id="KW-0645">Protease</keyword>
<evidence type="ECO:0000313" key="15">
    <source>
        <dbReference type="EMBL" id="JAI95132.1"/>
    </source>
</evidence>
<dbReference type="GO" id="GO:0004177">
    <property type="term" value="F:aminopeptidase activity"/>
    <property type="evidence" value="ECO:0007669"/>
    <property type="project" value="UniProtKB-KW"/>
</dbReference>
<comment type="subcellular location">
    <subcellularLocation>
        <location evidence="11">Endomembrane system</location>
        <topology evidence="11">Single-pass membrane protein</topology>
    </subcellularLocation>
    <subcellularLocation>
        <location evidence="1">Membrane</location>
        <topology evidence="1">Single-pass type II membrane protein</topology>
    </subcellularLocation>
</comment>
<name>A0A0P5YWC9_9CRUS</name>
<evidence type="ECO:0000256" key="9">
    <source>
        <dbReference type="ARBA" id="ARBA00023136"/>
    </source>
</evidence>
<evidence type="ECO:0000256" key="7">
    <source>
        <dbReference type="ARBA" id="ARBA00022968"/>
    </source>
</evidence>
<dbReference type="AlphaFoldDB" id="A0A0P5YWC9"/>
<dbReference type="GO" id="GO:0008239">
    <property type="term" value="F:dipeptidyl-peptidase activity"/>
    <property type="evidence" value="ECO:0007669"/>
    <property type="project" value="TreeGrafter"/>
</dbReference>